<sequence length="153" mass="16088">MAWRLPCVLIALACASPADAGGAALEVRGADGTLAVHRPIDEGVRWCLVWNHSVAGFAVHDCFAWSGGQLVLEHSHQPDFAAGLGHIPGRGVMHSDGAGGYRIEHIDQPIAGNALRLRVGSAAVDHRIAIDGEVHSLSRTLAGRAAVMRIVEP</sequence>
<evidence type="ECO:0000313" key="2">
    <source>
        <dbReference type="EMBL" id="AUN94405.1"/>
    </source>
</evidence>
<organism evidence="2 3">
    <name type="scientific">Pseudazoarcus pumilus</name>
    <dbReference type="NCBI Taxonomy" id="2067960"/>
    <lineage>
        <taxon>Bacteria</taxon>
        <taxon>Pseudomonadati</taxon>
        <taxon>Pseudomonadota</taxon>
        <taxon>Betaproteobacteria</taxon>
        <taxon>Rhodocyclales</taxon>
        <taxon>Zoogloeaceae</taxon>
        <taxon>Pseudazoarcus</taxon>
    </lineage>
</organism>
<name>A0A2I6S570_9RHOO</name>
<dbReference type="RefSeq" id="WP_102246475.1">
    <property type="nucleotide sequence ID" value="NZ_CP025682.1"/>
</dbReference>
<protein>
    <submittedName>
        <fullName evidence="2">DUF1850 domain-containing protein</fullName>
    </submittedName>
</protein>
<dbReference type="InterPro" id="IPR015001">
    <property type="entry name" value="DUF1850"/>
</dbReference>
<dbReference type="AlphaFoldDB" id="A0A2I6S570"/>
<evidence type="ECO:0000256" key="1">
    <source>
        <dbReference type="SAM" id="SignalP"/>
    </source>
</evidence>
<keyword evidence="1" id="KW-0732">Signal</keyword>
<dbReference type="OrthoDB" id="7345320at2"/>
<reference evidence="2 3" key="1">
    <citation type="submission" date="2018-01" db="EMBL/GenBank/DDBJ databases">
        <authorList>
            <person name="Fu G.-Y."/>
        </authorList>
    </citation>
    <scope>NUCLEOTIDE SEQUENCE [LARGE SCALE GENOMIC DNA]</scope>
    <source>
        <strain evidence="2 3">SY39</strain>
    </source>
</reference>
<keyword evidence="3" id="KW-1185">Reference proteome</keyword>
<evidence type="ECO:0000313" key="3">
    <source>
        <dbReference type="Proteomes" id="UP000242205"/>
    </source>
</evidence>
<accession>A0A2I6S570</accession>
<dbReference type="KEGG" id="atw:C0099_05305"/>
<proteinExistence type="predicted"/>
<gene>
    <name evidence="2" type="ORF">C0099_05305</name>
</gene>
<dbReference type="Proteomes" id="UP000242205">
    <property type="component" value="Chromosome"/>
</dbReference>
<dbReference type="Pfam" id="PF08905">
    <property type="entry name" value="DUF1850"/>
    <property type="match status" value="1"/>
</dbReference>
<dbReference type="EMBL" id="CP025682">
    <property type="protein sequence ID" value="AUN94405.1"/>
    <property type="molecule type" value="Genomic_DNA"/>
</dbReference>
<feature type="chain" id="PRO_5014361959" evidence="1">
    <location>
        <begin position="21"/>
        <end position="153"/>
    </location>
</feature>
<feature type="signal peptide" evidence="1">
    <location>
        <begin position="1"/>
        <end position="20"/>
    </location>
</feature>